<keyword evidence="2" id="KW-1185">Reference proteome</keyword>
<comment type="caution">
    <text evidence="1">The sequence shown here is derived from an EMBL/GenBank/DDBJ whole genome shotgun (WGS) entry which is preliminary data.</text>
</comment>
<dbReference type="EMBL" id="QLTA01000004">
    <property type="protein sequence ID" value="RAR85650.1"/>
    <property type="molecule type" value="Genomic_DNA"/>
</dbReference>
<sequence length="99" mass="10633">MITTEPTMTNLFLQLGLDESPPAIAQFIKTHQLATDVGLAEAPYWSDAQRQFLTEQLKADAPWAVIVDQFSESLHADAVHQRAAQEMAAALPSGSGPAG</sequence>
<accession>A0A328ZH53</accession>
<evidence type="ECO:0000313" key="1">
    <source>
        <dbReference type="EMBL" id="RAR85650.1"/>
    </source>
</evidence>
<dbReference type="InterPro" id="IPR021250">
    <property type="entry name" value="DUF2789"/>
</dbReference>
<name>A0A328ZH53_9BURK</name>
<dbReference type="AlphaFoldDB" id="A0A328ZH53"/>
<dbReference type="Pfam" id="PF10982">
    <property type="entry name" value="DUF2789"/>
    <property type="match status" value="1"/>
</dbReference>
<gene>
    <name evidence="1" type="ORF">AX018_1004111</name>
</gene>
<evidence type="ECO:0000313" key="2">
    <source>
        <dbReference type="Proteomes" id="UP000248856"/>
    </source>
</evidence>
<dbReference type="OrthoDB" id="5828847at2"/>
<protein>
    <submittedName>
        <fullName evidence="1">Uncharacterized protein DUF2789</fullName>
    </submittedName>
</protein>
<organism evidence="1 2">
    <name type="scientific">Paracidovorax anthurii</name>
    <dbReference type="NCBI Taxonomy" id="78229"/>
    <lineage>
        <taxon>Bacteria</taxon>
        <taxon>Pseudomonadati</taxon>
        <taxon>Pseudomonadota</taxon>
        <taxon>Betaproteobacteria</taxon>
        <taxon>Burkholderiales</taxon>
        <taxon>Comamonadaceae</taxon>
        <taxon>Paracidovorax</taxon>
    </lineage>
</organism>
<reference evidence="1 2" key="1">
    <citation type="submission" date="2018-06" db="EMBL/GenBank/DDBJ databases">
        <title>Genomic Encyclopedia of Archaeal and Bacterial Type Strains, Phase II (KMG-II): from individual species to whole genera.</title>
        <authorList>
            <person name="Goeker M."/>
        </authorList>
    </citation>
    <scope>NUCLEOTIDE SEQUENCE [LARGE SCALE GENOMIC DNA]</scope>
    <source>
        <strain evidence="1 2">CFPB 3232</strain>
    </source>
</reference>
<dbReference type="RefSeq" id="WP_111875969.1">
    <property type="nucleotide sequence ID" value="NZ_CBCSGC010000163.1"/>
</dbReference>
<proteinExistence type="predicted"/>
<dbReference type="InterPro" id="IPR038086">
    <property type="entry name" value="DUF2789_sf"/>
</dbReference>
<dbReference type="Gene3D" id="1.10.10.1130">
    <property type="entry name" value="Uncharacterised protein PF10982, DUF2789"/>
    <property type="match status" value="1"/>
</dbReference>
<dbReference type="Proteomes" id="UP000248856">
    <property type="component" value="Unassembled WGS sequence"/>
</dbReference>